<name>A0AAD8EE24_DIPPU</name>
<evidence type="ECO:0000256" key="2">
    <source>
        <dbReference type="SAM" id="SignalP"/>
    </source>
</evidence>
<organism evidence="3 4">
    <name type="scientific">Diploptera punctata</name>
    <name type="common">Pacific beetle cockroach</name>
    <dbReference type="NCBI Taxonomy" id="6984"/>
    <lineage>
        <taxon>Eukaryota</taxon>
        <taxon>Metazoa</taxon>
        <taxon>Ecdysozoa</taxon>
        <taxon>Arthropoda</taxon>
        <taxon>Hexapoda</taxon>
        <taxon>Insecta</taxon>
        <taxon>Pterygota</taxon>
        <taxon>Neoptera</taxon>
        <taxon>Polyneoptera</taxon>
        <taxon>Dictyoptera</taxon>
        <taxon>Blattodea</taxon>
        <taxon>Blaberoidea</taxon>
        <taxon>Blaberidae</taxon>
        <taxon>Diplopterinae</taxon>
        <taxon>Diploptera</taxon>
    </lineage>
</organism>
<reference evidence="3" key="1">
    <citation type="journal article" date="2023" name="IScience">
        <title>Live-bearing cockroach genome reveals convergent evolutionary mechanisms linked to viviparity in insects and beyond.</title>
        <authorList>
            <person name="Fouks B."/>
            <person name="Harrison M.C."/>
            <person name="Mikhailova A.A."/>
            <person name="Marchal E."/>
            <person name="English S."/>
            <person name="Carruthers M."/>
            <person name="Jennings E.C."/>
            <person name="Chiamaka E.L."/>
            <person name="Frigard R.A."/>
            <person name="Pippel M."/>
            <person name="Attardo G.M."/>
            <person name="Benoit J.B."/>
            <person name="Bornberg-Bauer E."/>
            <person name="Tobe S.S."/>
        </authorList>
    </citation>
    <scope>NUCLEOTIDE SEQUENCE</scope>
    <source>
        <strain evidence="3">Stay&amp;Tobe</strain>
    </source>
</reference>
<evidence type="ECO:0000256" key="1">
    <source>
        <dbReference type="SAM" id="MobiDB-lite"/>
    </source>
</evidence>
<proteinExistence type="predicted"/>
<comment type="caution">
    <text evidence="3">The sequence shown here is derived from an EMBL/GenBank/DDBJ whole genome shotgun (WGS) entry which is preliminary data.</text>
</comment>
<gene>
    <name evidence="3" type="ORF">L9F63_019781</name>
</gene>
<dbReference type="Proteomes" id="UP001233999">
    <property type="component" value="Unassembled WGS sequence"/>
</dbReference>
<evidence type="ECO:0000313" key="4">
    <source>
        <dbReference type="Proteomes" id="UP001233999"/>
    </source>
</evidence>
<dbReference type="AlphaFoldDB" id="A0AAD8EE24"/>
<feature type="compositionally biased region" description="Basic and acidic residues" evidence="1">
    <location>
        <begin position="35"/>
        <end position="52"/>
    </location>
</feature>
<keyword evidence="4" id="KW-1185">Reference proteome</keyword>
<keyword evidence="2" id="KW-0732">Signal</keyword>
<feature type="compositionally biased region" description="Basic and acidic residues" evidence="1">
    <location>
        <begin position="65"/>
        <end position="83"/>
    </location>
</feature>
<protein>
    <submittedName>
        <fullName evidence="3">Uncharacterized protein</fullName>
    </submittedName>
</protein>
<evidence type="ECO:0000313" key="3">
    <source>
        <dbReference type="EMBL" id="KAJ9586631.1"/>
    </source>
</evidence>
<reference evidence="3" key="2">
    <citation type="submission" date="2023-05" db="EMBL/GenBank/DDBJ databases">
        <authorList>
            <person name="Fouks B."/>
        </authorList>
    </citation>
    <scope>NUCLEOTIDE SEQUENCE</scope>
    <source>
        <strain evidence="3">Stay&amp;Tobe</strain>
        <tissue evidence="3">Testes</tissue>
    </source>
</reference>
<feature type="chain" id="PRO_5042291296" evidence="2">
    <location>
        <begin position="21"/>
        <end position="252"/>
    </location>
</feature>
<feature type="non-terminal residue" evidence="3">
    <location>
        <position position="252"/>
    </location>
</feature>
<feature type="region of interest" description="Disordered" evidence="1">
    <location>
        <begin position="28"/>
        <end position="83"/>
    </location>
</feature>
<accession>A0AAD8EE24</accession>
<feature type="signal peptide" evidence="2">
    <location>
        <begin position="1"/>
        <end position="20"/>
    </location>
</feature>
<sequence length="252" mass="27889">MNKSAYILVFCLVFGFLVTAEDSIKEHPVTNGTVEHPKPKESSGKNDSHQEDSITEQPVTNGTVEHPKPKESSGKNDSHQEDSITEKPTILIKKLLPEDIVLGTLIEHVDYVVLSGVETITERICVLPLVEEVRSNDRFLDVDGKPSSETIDLTNFPPLLYYYELTTRPGSLFTLEILSRIFNAVKGRKHISSIKHKSTRSPAVHIFISRRVVYDSTVLVRVLITIGSGLVSIDCSLPGKPIGEVAIGLFTQ</sequence>
<dbReference type="EMBL" id="JASPKZ010006856">
    <property type="protein sequence ID" value="KAJ9586631.1"/>
    <property type="molecule type" value="Genomic_DNA"/>
</dbReference>